<keyword evidence="10" id="KW-0067">ATP-binding</keyword>
<dbReference type="InterPro" id="IPR001789">
    <property type="entry name" value="Sig_transdc_resp-reg_receiver"/>
</dbReference>
<dbReference type="Proteomes" id="UP000319014">
    <property type="component" value="Unassembled WGS sequence"/>
</dbReference>
<accession>A0A521ELV7</accession>
<dbReference type="PROSITE" id="PS50110">
    <property type="entry name" value="RESPONSE_REGULATORY"/>
    <property type="match status" value="2"/>
</dbReference>
<keyword evidence="9" id="KW-0418">Kinase</keyword>
<dbReference type="InterPro" id="IPR036641">
    <property type="entry name" value="HPT_dom_sf"/>
</dbReference>
<proteinExistence type="predicted"/>
<dbReference type="PROSITE" id="PS50894">
    <property type="entry name" value="HPT"/>
    <property type="match status" value="1"/>
</dbReference>
<evidence type="ECO:0000256" key="4">
    <source>
        <dbReference type="ARBA" id="ARBA00022475"/>
    </source>
</evidence>
<evidence type="ECO:0000256" key="3">
    <source>
        <dbReference type="ARBA" id="ARBA00012438"/>
    </source>
</evidence>
<dbReference type="RefSeq" id="WP_142663890.1">
    <property type="nucleotide sequence ID" value="NZ_FXTK01000014.1"/>
</dbReference>
<dbReference type="PANTHER" id="PTHR45339">
    <property type="entry name" value="HYBRID SIGNAL TRANSDUCTION HISTIDINE KINASE J"/>
    <property type="match status" value="1"/>
</dbReference>
<dbReference type="CDD" id="cd16922">
    <property type="entry name" value="HATPase_EvgS-ArcB-TorS-like"/>
    <property type="match status" value="1"/>
</dbReference>
<feature type="transmembrane region" description="Helical" evidence="16">
    <location>
        <begin position="12"/>
        <end position="31"/>
    </location>
</feature>
<evidence type="ECO:0000256" key="10">
    <source>
        <dbReference type="ARBA" id="ARBA00022840"/>
    </source>
</evidence>
<dbReference type="InterPro" id="IPR003594">
    <property type="entry name" value="HATPase_dom"/>
</dbReference>
<feature type="domain" description="Response regulatory" evidence="18">
    <location>
        <begin position="596"/>
        <end position="714"/>
    </location>
</feature>
<dbReference type="SUPFAM" id="SSF47384">
    <property type="entry name" value="Homodimeric domain of signal transducing histidine kinase"/>
    <property type="match status" value="1"/>
</dbReference>
<feature type="transmembrane region" description="Helical" evidence="16">
    <location>
        <begin position="145"/>
        <end position="163"/>
    </location>
</feature>
<dbReference type="Pfam" id="PF02518">
    <property type="entry name" value="HATPase_c"/>
    <property type="match status" value="1"/>
</dbReference>
<evidence type="ECO:0000256" key="16">
    <source>
        <dbReference type="SAM" id="Phobius"/>
    </source>
</evidence>
<evidence type="ECO:0000256" key="1">
    <source>
        <dbReference type="ARBA" id="ARBA00000085"/>
    </source>
</evidence>
<keyword evidence="4" id="KW-1003">Cell membrane</keyword>
<dbReference type="SMART" id="SM00387">
    <property type="entry name" value="HATPase_c"/>
    <property type="match status" value="1"/>
</dbReference>
<dbReference type="Pfam" id="PF00072">
    <property type="entry name" value="Response_reg"/>
    <property type="match status" value="2"/>
</dbReference>
<dbReference type="Gene3D" id="1.20.120.160">
    <property type="entry name" value="HPT domain"/>
    <property type="match status" value="1"/>
</dbReference>
<evidence type="ECO:0000313" key="20">
    <source>
        <dbReference type="EMBL" id="SMO84905.1"/>
    </source>
</evidence>
<reference evidence="20 21" key="1">
    <citation type="submission" date="2017-05" db="EMBL/GenBank/DDBJ databases">
        <authorList>
            <person name="Varghese N."/>
            <person name="Submissions S."/>
        </authorList>
    </citation>
    <scope>NUCLEOTIDE SEQUENCE [LARGE SCALE GENOMIC DNA]</scope>
    <source>
        <strain evidence="20 21">DSM 100094</strain>
    </source>
</reference>
<dbReference type="InterPro" id="IPR036097">
    <property type="entry name" value="HisK_dim/P_sf"/>
</dbReference>
<keyword evidence="21" id="KW-1185">Reference proteome</keyword>
<evidence type="ECO:0000259" key="18">
    <source>
        <dbReference type="PROSITE" id="PS50110"/>
    </source>
</evidence>
<dbReference type="CDD" id="cd00082">
    <property type="entry name" value="HisKA"/>
    <property type="match status" value="1"/>
</dbReference>
<dbReference type="FunFam" id="1.10.287.130:FF:000004">
    <property type="entry name" value="Ethylene receptor 1"/>
    <property type="match status" value="1"/>
</dbReference>
<feature type="domain" description="Histidine kinase" evidence="17">
    <location>
        <begin position="204"/>
        <end position="425"/>
    </location>
</feature>
<dbReference type="SUPFAM" id="SSF52172">
    <property type="entry name" value="CheY-like"/>
    <property type="match status" value="2"/>
</dbReference>
<feature type="modified residue" description="4-aspartylphosphate" evidence="15">
    <location>
        <position position="647"/>
    </location>
</feature>
<feature type="modified residue" description="Phosphohistidine" evidence="14">
    <location>
        <position position="801"/>
    </location>
</feature>
<name>A0A521ELV7_9RHOB</name>
<gene>
    <name evidence="20" type="ORF">SAMN06265221_11420</name>
</gene>
<keyword evidence="13 16" id="KW-0472">Membrane</keyword>
<dbReference type="InterPro" id="IPR004358">
    <property type="entry name" value="Sig_transdc_His_kin-like_C"/>
</dbReference>
<keyword evidence="11 16" id="KW-1133">Transmembrane helix</keyword>
<evidence type="ECO:0000256" key="8">
    <source>
        <dbReference type="ARBA" id="ARBA00022741"/>
    </source>
</evidence>
<evidence type="ECO:0000313" key="21">
    <source>
        <dbReference type="Proteomes" id="UP000319014"/>
    </source>
</evidence>
<dbReference type="PANTHER" id="PTHR45339:SF1">
    <property type="entry name" value="HYBRID SIGNAL TRANSDUCTION HISTIDINE KINASE J"/>
    <property type="match status" value="1"/>
</dbReference>
<evidence type="ECO:0000256" key="5">
    <source>
        <dbReference type="ARBA" id="ARBA00022553"/>
    </source>
</evidence>
<dbReference type="InterPro" id="IPR036890">
    <property type="entry name" value="HATPase_C_sf"/>
</dbReference>
<evidence type="ECO:0000256" key="13">
    <source>
        <dbReference type="ARBA" id="ARBA00023136"/>
    </source>
</evidence>
<dbReference type="CDD" id="cd17546">
    <property type="entry name" value="REC_hyHK_CKI1_RcsC-like"/>
    <property type="match status" value="2"/>
</dbReference>
<evidence type="ECO:0000256" key="9">
    <source>
        <dbReference type="ARBA" id="ARBA00022777"/>
    </source>
</evidence>
<dbReference type="SMART" id="SM00448">
    <property type="entry name" value="REC"/>
    <property type="match status" value="2"/>
</dbReference>
<keyword evidence="6" id="KW-0808">Transferase</keyword>
<feature type="transmembrane region" description="Helical" evidence="16">
    <location>
        <begin position="37"/>
        <end position="55"/>
    </location>
</feature>
<dbReference type="EC" id="2.7.13.3" evidence="3"/>
<evidence type="ECO:0000259" key="17">
    <source>
        <dbReference type="PROSITE" id="PS50109"/>
    </source>
</evidence>
<comment type="catalytic activity">
    <reaction evidence="1">
        <text>ATP + protein L-histidine = ADP + protein N-phospho-L-histidine.</text>
        <dbReference type="EC" id="2.7.13.3"/>
    </reaction>
</comment>
<dbReference type="Pfam" id="PF01627">
    <property type="entry name" value="Hpt"/>
    <property type="match status" value="1"/>
</dbReference>
<dbReference type="PROSITE" id="PS50109">
    <property type="entry name" value="HIS_KIN"/>
    <property type="match status" value="1"/>
</dbReference>
<keyword evidence="8" id="KW-0547">Nucleotide-binding</keyword>
<evidence type="ECO:0000256" key="12">
    <source>
        <dbReference type="ARBA" id="ARBA00023012"/>
    </source>
</evidence>
<feature type="transmembrane region" description="Helical" evidence="16">
    <location>
        <begin position="67"/>
        <end position="87"/>
    </location>
</feature>
<dbReference type="OrthoDB" id="9801651at2"/>
<keyword evidence="5 15" id="KW-0597">Phosphoprotein</keyword>
<comment type="subcellular location">
    <subcellularLocation>
        <location evidence="2">Cell membrane</location>
        <topology evidence="2">Multi-pass membrane protein</topology>
    </subcellularLocation>
</comment>
<dbReference type="FunFam" id="3.30.565.10:FF:000010">
    <property type="entry name" value="Sensor histidine kinase RcsC"/>
    <property type="match status" value="1"/>
</dbReference>
<dbReference type="GO" id="GO:0000155">
    <property type="term" value="F:phosphorelay sensor kinase activity"/>
    <property type="evidence" value="ECO:0007669"/>
    <property type="project" value="InterPro"/>
</dbReference>
<dbReference type="InterPro" id="IPR005467">
    <property type="entry name" value="His_kinase_dom"/>
</dbReference>
<evidence type="ECO:0000256" key="15">
    <source>
        <dbReference type="PROSITE-ProRule" id="PRU00169"/>
    </source>
</evidence>
<dbReference type="InterPro" id="IPR003661">
    <property type="entry name" value="HisK_dim/P_dom"/>
</dbReference>
<dbReference type="GO" id="GO:0005524">
    <property type="term" value="F:ATP binding"/>
    <property type="evidence" value="ECO:0007669"/>
    <property type="project" value="UniProtKB-KW"/>
</dbReference>
<evidence type="ECO:0000256" key="7">
    <source>
        <dbReference type="ARBA" id="ARBA00022692"/>
    </source>
</evidence>
<dbReference type="Pfam" id="PF00512">
    <property type="entry name" value="HisKA"/>
    <property type="match status" value="1"/>
</dbReference>
<dbReference type="Gene3D" id="1.10.287.130">
    <property type="match status" value="1"/>
</dbReference>
<dbReference type="SUPFAM" id="SSF55874">
    <property type="entry name" value="ATPase domain of HSP90 chaperone/DNA topoisomerase II/histidine kinase"/>
    <property type="match status" value="1"/>
</dbReference>
<dbReference type="AlphaFoldDB" id="A0A521ELV7"/>
<evidence type="ECO:0000256" key="14">
    <source>
        <dbReference type="PROSITE-ProRule" id="PRU00110"/>
    </source>
</evidence>
<evidence type="ECO:0000256" key="2">
    <source>
        <dbReference type="ARBA" id="ARBA00004651"/>
    </source>
</evidence>
<feature type="modified residue" description="4-aspartylphosphate" evidence="15">
    <location>
        <position position="498"/>
    </location>
</feature>
<dbReference type="InterPro" id="IPR008207">
    <property type="entry name" value="Sig_transdc_His_kin_Hpt_dom"/>
</dbReference>
<keyword evidence="12" id="KW-0902">Two-component regulatory system</keyword>
<dbReference type="InterPro" id="IPR011006">
    <property type="entry name" value="CheY-like_superfamily"/>
</dbReference>
<dbReference type="EMBL" id="FXTK01000014">
    <property type="protein sequence ID" value="SMO84905.1"/>
    <property type="molecule type" value="Genomic_DNA"/>
</dbReference>
<dbReference type="GO" id="GO:0005886">
    <property type="term" value="C:plasma membrane"/>
    <property type="evidence" value="ECO:0007669"/>
    <property type="project" value="UniProtKB-SubCell"/>
</dbReference>
<dbReference type="PRINTS" id="PR00344">
    <property type="entry name" value="BCTRLSENSOR"/>
</dbReference>
<feature type="transmembrane region" description="Helical" evidence="16">
    <location>
        <begin position="113"/>
        <end position="133"/>
    </location>
</feature>
<evidence type="ECO:0000256" key="11">
    <source>
        <dbReference type="ARBA" id="ARBA00022989"/>
    </source>
</evidence>
<dbReference type="Gene3D" id="3.40.50.2300">
    <property type="match status" value="2"/>
</dbReference>
<dbReference type="SUPFAM" id="SSF47226">
    <property type="entry name" value="Histidine-containing phosphotransfer domain, HPT domain"/>
    <property type="match status" value="1"/>
</dbReference>
<feature type="domain" description="HPt" evidence="19">
    <location>
        <begin position="762"/>
        <end position="855"/>
    </location>
</feature>
<dbReference type="SMART" id="SM00073">
    <property type="entry name" value="HPT"/>
    <property type="match status" value="1"/>
</dbReference>
<sequence length="949" mass="103356">MKQELNLLRERFGRFLVYLLWAHVPLIAAVAGLQGHSVWGAAAAAAVLAGIYHLSFALRGTALITRYLSAVLLMAEPALLVFLMRGHAWQMDMHMYFFAMLALMIAWFDRRPILLASAAVALHHLTLLYLLPYAVFPAEGTFERVMLHAGVVAFQTAVLVWLADMFTLTFARINDELVANNLALAQRTEEAERANNSKSMFLANMSHEIRTPLNAVLGFCHLLQRTAMTARQEDYVTKISSAGSSLLRLINDILDLSKNEAGKLSLEETPFNPHAVIEQQLQMVLENAKAKGLQLDVQKDPLLPALLVGDELRFGQVILNLVTNAVKFTERGSVSVRTRVQSRSASDIELGVEVVDTGIGMTPEQQSRLFDHFTQADNTMTRRYGGTGLGLAISRQIVRLMGGDIKVQSQAWVGTVFSFTVKLGIASGIPEQKTAPHAALRHLRILTVDDNPASLQLVQETFAQWSMTAEAASSGREAVERLEGAASSDRPFDLVLVDWKMPNMNGLDTIRAVRDNARILRKPKMVMVTAYGSDQLTDAIDGTGVDAYLPKPLEMRALISTLDELFAGLLPQAEPTIAADCEPAVPAVAQNLQGLRVLLVEDNAINREIATELLTDAGLLVDTAENGEEAVDRIRELGDAYALVLMDLQMPVMDGLQATAVIRKDWSAERLPIIAMTAHAYADERQRCFDIGMNDHVPKPIEPPVLIAALERWLRPGHHVSNPVDAGLAAATSNKVVLMSQDLPADLSPFGVARALERVNGKHALLRRLIVNFAETQARVPEEIRRALAEGRVEEARRMAHTLKGLAGSLEAPDLQIAAASLERSLKDRPSDGIEQLIALVAERLAPAVAAGQSLAGTAASVATSAVSAPVVTVDHAELAGLRDKLRQQLMRRSLGARAGFAELAAAMGLTPAEVAQHPLHKALERLDYTTALTALDEISAKDLLTNED</sequence>
<dbReference type="CDD" id="cd00088">
    <property type="entry name" value="HPT"/>
    <property type="match status" value="1"/>
</dbReference>
<protein>
    <recommendedName>
        <fullName evidence="3">histidine kinase</fullName>
        <ecNumber evidence="3">2.7.13.3</ecNumber>
    </recommendedName>
</protein>
<evidence type="ECO:0000259" key="19">
    <source>
        <dbReference type="PROSITE" id="PS50894"/>
    </source>
</evidence>
<organism evidence="20 21">
    <name type="scientific">Paracoccus laeviglucosivorans</name>
    <dbReference type="NCBI Taxonomy" id="1197861"/>
    <lineage>
        <taxon>Bacteria</taxon>
        <taxon>Pseudomonadati</taxon>
        <taxon>Pseudomonadota</taxon>
        <taxon>Alphaproteobacteria</taxon>
        <taxon>Rhodobacterales</taxon>
        <taxon>Paracoccaceae</taxon>
        <taxon>Paracoccus</taxon>
    </lineage>
</organism>
<evidence type="ECO:0000256" key="6">
    <source>
        <dbReference type="ARBA" id="ARBA00022679"/>
    </source>
</evidence>
<dbReference type="SMART" id="SM00388">
    <property type="entry name" value="HisKA"/>
    <property type="match status" value="1"/>
</dbReference>
<dbReference type="Gene3D" id="3.30.565.10">
    <property type="entry name" value="Histidine kinase-like ATPase, C-terminal domain"/>
    <property type="match status" value="1"/>
</dbReference>
<feature type="domain" description="Response regulatory" evidence="18">
    <location>
        <begin position="444"/>
        <end position="566"/>
    </location>
</feature>
<keyword evidence="7 16" id="KW-0812">Transmembrane</keyword>